<dbReference type="RefSeq" id="XP_024360949.1">
    <property type="nucleotide sequence ID" value="XM_024505181.2"/>
</dbReference>
<evidence type="ECO:0000256" key="1">
    <source>
        <dbReference type="ARBA" id="ARBA00008601"/>
    </source>
</evidence>
<evidence type="ECO:0000256" key="3">
    <source>
        <dbReference type="ARBA" id="ARBA00022801"/>
    </source>
</evidence>
<dbReference type="InterPro" id="IPR020422">
    <property type="entry name" value="TYR_PHOSPHATASE_DUAL_dom"/>
</dbReference>
<dbReference type="EMBL" id="ABEU02000022">
    <property type="protein sequence ID" value="PNR30636.1"/>
    <property type="molecule type" value="Genomic_DNA"/>
</dbReference>
<dbReference type="PROSITE" id="PS50056">
    <property type="entry name" value="TYR_PHOSPHATASE_2"/>
    <property type="match status" value="1"/>
</dbReference>
<evidence type="ECO:0000256" key="5">
    <source>
        <dbReference type="PIRSR" id="PIRSR000941-50"/>
    </source>
</evidence>
<dbReference type="InterPro" id="IPR000387">
    <property type="entry name" value="Tyr_Pase_dom"/>
</dbReference>
<evidence type="ECO:0000259" key="7">
    <source>
        <dbReference type="PROSITE" id="PS50056"/>
    </source>
</evidence>
<dbReference type="Gramene" id="Pp3c22_9770V3.6">
    <property type="protein sequence ID" value="Pp3c22_9770V3.6"/>
    <property type="gene ID" value="Pp3c22_9770"/>
</dbReference>
<organism evidence="8">
    <name type="scientific">Physcomitrium patens</name>
    <name type="common">Spreading-leaved earth moss</name>
    <name type="synonym">Physcomitrella patens</name>
    <dbReference type="NCBI Taxonomy" id="3218"/>
    <lineage>
        <taxon>Eukaryota</taxon>
        <taxon>Viridiplantae</taxon>
        <taxon>Streptophyta</taxon>
        <taxon>Embryophyta</taxon>
        <taxon>Bryophyta</taxon>
        <taxon>Bryophytina</taxon>
        <taxon>Bryopsida</taxon>
        <taxon>Funariidae</taxon>
        <taxon>Funariales</taxon>
        <taxon>Funariaceae</taxon>
        <taxon>Physcomitrium</taxon>
    </lineage>
</organism>
<dbReference type="EnsemblPlants" id="Pp3c22_9770V3.1">
    <property type="protein sequence ID" value="Pp3c22_9770V3.1"/>
    <property type="gene ID" value="Pp3c22_9770"/>
</dbReference>
<dbReference type="PROSITE" id="PS00383">
    <property type="entry name" value="TYR_PHOSPHATASE_1"/>
    <property type="match status" value="1"/>
</dbReference>
<dbReference type="EC" id="3.1.3.48" evidence="2"/>
<comment type="similarity">
    <text evidence="1">Belongs to the protein-tyrosine phosphatase family. Non-receptor class dual specificity subfamily.</text>
</comment>
<dbReference type="STRING" id="3218.A0A2K1IMY1"/>
<keyword evidence="10" id="KW-1185">Reference proteome</keyword>
<feature type="domain" description="Tyrosine-protein phosphatase" evidence="6">
    <location>
        <begin position="1"/>
        <end position="150"/>
    </location>
</feature>
<accession>A0A2K1IMY1</accession>
<dbReference type="Pfam" id="PF00782">
    <property type="entry name" value="DSPc"/>
    <property type="match status" value="1"/>
</dbReference>
<dbReference type="SUPFAM" id="SSF52799">
    <property type="entry name" value="(Phosphotyrosine protein) phosphatases II"/>
    <property type="match status" value="1"/>
</dbReference>
<dbReference type="OMA" id="LYWNNFA"/>
<evidence type="ECO:0000313" key="9">
    <source>
        <dbReference type="EnsemblPlants" id="Pp3c22_9770V3.1"/>
    </source>
</evidence>
<evidence type="ECO:0000256" key="2">
    <source>
        <dbReference type="ARBA" id="ARBA00013064"/>
    </source>
</evidence>
<dbReference type="Gene3D" id="3.90.190.10">
    <property type="entry name" value="Protein tyrosine phosphatase superfamily"/>
    <property type="match status" value="1"/>
</dbReference>
<dbReference type="AlphaFoldDB" id="A0A2K1IMY1"/>
<dbReference type="InterPro" id="IPR016130">
    <property type="entry name" value="Tyr_Pase_AS"/>
</dbReference>
<feature type="active site" description="Phosphocysteine intermediate" evidence="5">
    <location>
        <position position="94"/>
    </location>
</feature>
<dbReference type="SMART" id="SM00195">
    <property type="entry name" value="DSPc"/>
    <property type="match status" value="1"/>
</dbReference>
<dbReference type="Gramene" id="Pp3c22_9770V3.1">
    <property type="protein sequence ID" value="Pp3c22_9770V3.1"/>
    <property type="gene ID" value="Pp3c22_9770"/>
</dbReference>
<feature type="domain" description="Tyrosine specific protein phosphatases" evidence="7">
    <location>
        <begin position="68"/>
        <end position="131"/>
    </location>
</feature>
<dbReference type="OrthoDB" id="2017893at2759"/>
<reference evidence="8 10" key="2">
    <citation type="journal article" date="2018" name="Plant J.">
        <title>The Physcomitrella patens chromosome-scale assembly reveals moss genome structure and evolution.</title>
        <authorList>
            <person name="Lang D."/>
            <person name="Ullrich K.K."/>
            <person name="Murat F."/>
            <person name="Fuchs J."/>
            <person name="Jenkins J."/>
            <person name="Haas F.B."/>
            <person name="Piednoel M."/>
            <person name="Gundlach H."/>
            <person name="Van Bel M."/>
            <person name="Meyberg R."/>
            <person name="Vives C."/>
            <person name="Morata J."/>
            <person name="Symeonidi A."/>
            <person name="Hiss M."/>
            <person name="Muchero W."/>
            <person name="Kamisugi Y."/>
            <person name="Saleh O."/>
            <person name="Blanc G."/>
            <person name="Decker E.L."/>
            <person name="van Gessel N."/>
            <person name="Grimwood J."/>
            <person name="Hayes R.D."/>
            <person name="Graham S.W."/>
            <person name="Gunter L.E."/>
            <person name="McDaniel S.F."/>
            <person name="Hoernstein S.N.W."/>
            <person name="Larsson A."/>
            <person name="Li F.W."/>
            <person name="Perroud P.F."/>
            <person name="Phillips J."/>
            <person name="Ranjan P."/>
            <person name="Rokshar D.S."/>
            <person name="Rothfels C.J."/>
            <person name="Schneider L."/>
            <person name="Shu S."/>
            <person name="Stevenson D.W."/>
            <person name="Thummler F."/>
            <person name="Tillich M."/>
            <person name="Villarreal Aguilar J.C."/>
            <person name="Widiez T."/>
            <person name="Wong G.K."/>
            <person name="Wymore A."/>
            <person name="Zhang Y."/>
            <person name="Zimmer A.D."/>
            <person name="Quatrano R.S."/>
            <person name="Mayer K.F.X."/>
            <person name="Goodstein D."/>
            <person name="Casacuberta J.M."/>
            <person name="Vandepoele K."/>
            <person name="Reski R."/>
            <person name="Cuming A.C."/>
            <person name="Tuskan G.A."/>
            <person name="Maumus F."/>
            <person name="Salse J."/>
            <person name="Schmutz J."/>
            <person name="Rensing S.A."/>
        </authorList>
    </citation>
    <scope>NUCLEOTIDE SEQUENCE [LARGE SCALE GENOMIC DNA]</scope>
    <source>
        <strain evidence="9 10">cv. Gransden 2004</strain>
    </source>
</reference>
<dbReference type="PIRSF" id="PIRSF000941">
    <property type="entry name" value="DUSP12"/>
    <property type="match status" value="1"/>
</dbReference>
<dbReference type="PROSITE" id="PS50054">
    <property type="entry name" value="TYR_PHOSPHATASE_DUAL"/>
    <property type="match status" value="1"/>
</dbReference>
<dbReference type="InterPro" id="IPR016278">
    <property type="entry name" value="DUSP12"/>
</dbReference>
<reference evidence="9" key="3">
    <citation type="submission" date="2020-12" db="UniProtKB">
        <authorList>
            <consortium name="EnsemblPlants"/>
        </authorList>
    </citation>
    <scope>IDENTIFICATION</scope>
</reference>
<dbReference type="PANTHER" id="PTHR45848:SF4">
    <property type="entry name" value="DUAL SPECIFICITY PROTEIN PHOSPHATASE 12"/>
    <property type="match status" value="1"/>
</dbReference>
<dbReference type="InterPro" id="IPR029021">
    <property type="entry name" value="Prot-tyrosine_phosphatase-like"/>
</dbReference>
<dbReference type="EnsemblPlants" id="Pp3c22_9770V3.6">
    <property type="protein sequence ID" value="Pp3c22_9770V3.6"/>
    <property type="gene ID" value="Pp3c22_9770"/>
</dbReference>
<protein>
    <recommendedName>
        <fullName evidence="2">protein-tyrosine-phosphatase</fullName>
        <ecNumber evidence="2">3.1.3.48</ecNumber>
    </recommendedName>
</protein>
<dbReference type="PaxDb" id="3218-PP1S121_164V6.1"/>
<evidence type="ECO:0000313" key="8">
    <source>
        <dbReference type="EMBL" id="PNR30636.1"/>
    </source>
</evidence>
<dbReference type="Proteomes" id="UP000006727">
    <property type="component" value="Chromosome 22"/>
</dbReference>
<evidence type="ECO:0000259" key="6">
    <source>
        <dbReference type="PROSITE" id="PS50054"/>
    </source>
</evidence>
<evidence type="ECO:0000256" key="4">
    <source>
        <dbReference type="ARBA" id="ARBA00022912"/>
    </source>
</evidence>
<dbReference type="GO" id="GO:0008138">
    <property type="term" value="F:protein tyrosine/serine/threonine phosphatase activity"/>
    <property type="evidence" value="ECO:0000318"/>
    <property type="project" value="GO_Central"/>
</dbReference>
<dbReference type="GO" id="GO:0004725">
    <property type="term" value="F:protein tyrosine phosphatase activity"/>
    <property type="evidence" value="ECO:0007669"/>
    <property type="project" value="UniProtKB-EC"/>
</dbReference>
<dbReference type="PANTHER" id="PTHR45848">
    <property type="entry name" value="DUAL SPECIFICITY PROTEIN PHOSPHATASE 12 FAMILY MEMBER"/>
    <property type="match status" value="1"/>
</dbReference>
<name>A0A2K1IMY1_PHYPA</name>
<dbReference type="FunFam" id="3.90.190.10:FF:000230">
    <property type="entry name" value="Dual specificity protein phosphatase 12"/>
    <property type="match status" value="1"/>
</dbReference>
<reference evidence="8 10" key="1">
    <citation type="journal article" date="2008" name="Science">
        <title>The Physcomitrella genome reveals evolutionary insights into the conquest of land by plants.</title>
        <authorList>
            <person name="Rensing S."/>
            <person name="Lang D."/>
            <person name="Zimmer A."/>
            <person name="Terry A."/>
            <person name="Salamov A."/>
            <person name="Shapiro H."/>
            <person name="Nishiyama T."/>
            <person name="Perroud P.-F."/>
            <person name="Lindquist E."/>
            <person name="Kamisugi Y."/>
            <person name="Tanahashi T."/>
            <person name="Sakakibara K."/>
            <person name="Fujita T."/>
            <person name="Oishi K."/>
            <person name="Shin-I T."/>
            <person name="Kuroki Y."/>
            <person name="Toyoda A."/>
            <person name="Suzuki Y."/>
            <person name="Hashimoto A."/>
            <person name="Yamaguchi K."/>
            <person name="Sugano A."/>
            <person name="Kohara Y."/>
            <person name="Fujiyama A."/>
            <person name="Anterola A."/>
            <person name="Aoki S."/>
            <person name="Ashton N."/>
            <person name="Barbazuk W.B."/>
            <person name="Barker E."/>
            <person name="Bennetzen J."/>
            <person name="Bezanilla M."/>
            <person name="Blankenship R."/>
            <person name="Cho S.H."/>
            <person name="Dutcher S."/>
            <person name="Estelle M."/>
            <person name="Fawcett J.A."/>
            <person name="Gundlach H."/>
            <person name="Hanada K."/>
            <person name="Heyl A."/>
            <person name="Hicks K.A."/>
            <person name="Hugh J."/>
            <person name="Lohr M."/>
            <person name="Mayer K."/>
            <person name="Melkozernov A."/>
            <person name="Murata T."/>
            <person name="Nelson D."/>
            <person name="Pils B."/>
            <person name="Prigge M."/>
            <person name="Reiss B."/>
            <person name="Renner T."/>
            <person name="Rombauts S."/>
            <person name="Rushton P."/>
            <person name="Sanderfoot A."/>
            <person name="Schween G."/>
            <person name="Shiu S.-H."/>
            <person name="Stueber K."/>
            <person name="Theodoulou F.L."/>
            <person name="Tu H."/>
            <person name="Van de Peer Y."/>
            <person name="Verrier P.J."/>
            <person name="Waters E."/>
            <person name="Wood A."/>
            <person name="Yang L."/>
            <person name="Cove D."/>
            <person name="Cuming A."/>
            <person name="Hasebe M."/>
            <person name="Lucas S."/>
            <person name="Mishler D.B."/>
            <person name="Reski R."/>
            <person name="Grigoriev I."/>
            <person name="Quatrano R.S."/>
            <person name="Boore J.L."/>
        </authorList>
    </citation>
    <scope>NUCLEOTIDE SEQUENCE [LARGE SCALE GENOMIC DNA]</scope>
    <source>
        <strain evidence="9 10">cv. Gransden 2004</strain>
    </source>
</reference>
<proteinExistence type="inferred from homology"/>
<gene>
    <name evidence="9" type="primary">LOC112275128</name>
    <name evidence="8" type="ORF">PHYPA_026952</name>
</gene>
<evidence type="ECO:0000313" key="10">
    <source>
        <dbReference type="Proteomes" id="UP000006727"/>
    </source>
</evidence>
<dbReference type="GeneID" id="112275128"/>
<dbReference type="InterPro" id="IPR000340">
    <property type="entry name" value="Dual-sp_phosphatase_cat-dom"/>
</dbReference>
<keyword evidence="3" id="KW-0378">Hydrolase</keyword>
<sequence length="318" mass="34475">MREVREGIYIGDLGDAAAVKASEVPLVSHVLSLVGSSSSLLDSKTSAHTQGAENLHKLAVPMLDEDSQNLLDNLESCLEFIEKGRSRGGVLVHCAAGVSRSAAVVTAYLMQKEHLSAAAALKSLRRISPGVHPNDGFMEQLAIFESMGNKIDRDSSSYKKFKVKFLGESFAKGEVMESSSYASDPGSATVKLPAPSNTIESGTERSTVYRCKKCRRVVARDENVIGHDVGGGESAFKWQKRGGKEGMYTQAPVCTSMFVEPMQWMTAVEEGVVEGKLQCVKCEARLGNFNWSGMQCSCGAWVTPAFQLHKSRMDAAYF</sequence>
<keyword evidence="4" id="KW-0904">Protein phosphatase</keyword>